<dbReference type="Proteomes" id="UP001291623">
    <property type="component" value="Unassembled WGS sequence"/>
</dbReference>
<comment type="similarity">
    <text evidence="1">Belongs to the ATPase alpha/beta chains family.</text>
</comment>
<dbReference type="InterPro" id="IPR027417">
    <property type="entry name" value="P-loop_NTPase"/>
</dbReference>
<dbReference type="InterPro" id="IPR036121">
    <property type="entry name" value="ATPase_F1/V1/A1_a/bsu_N_sf"/>
</dbReference>
<evidence type="ECO:0000256" key="3">
    <source>
        <dbReference type="ARBA" id="ARBA00022781"/>
    </source>
</evidence>
<evidence type="ECO:0000313" key="7">
    <source>
        <dbReference type="Proteomes" id="UP001291623"/>
    </source>
</evidence>
<dbReference type="GO" id="GO:0045259">
    <property type="term" value="C:proton-transporting ATP synthase complex"/>
    <property type="evidence" value="ECO:0007669"/>
    <property type="project" value="InterPro"/>
</dbReference>
<evidence type="ECO:0000256" key="2">
    <source>
        <dbReference type="ARBA" id="ARBA00022448"/>
    </source>
</evidence>
<dbReference type="CDD" id="cd18116">
    <property type="entry name" value="ATP-synt_F1_alpha_N"/>
    <property type="match status" value="1"/>
</dbReference>
<dbReference type="Pfam" id="PF02874">
    <property type="entry name" value="ATP-synt_ab_N"/>
    <property type="match status" value="1"/>
</dbReference>
<organism evidence="6 7">
    <name type="scientific">Anisodus tanguticus</name>
    <dbReference type="NCBI Taxonomy" id="243964"/>
    <lineage>
        <taxon>Eukaryota</taxon>
        <taxon>Viridiplantae</taxon>
        <taxon>Streptophyta</taxon>
        <taxon>Embryophyta</taxon>
        <taxon>Tracheophyta</taxon>
        <taxon>Spermatophyta</taxon>
        <taxon>Magnoliopsida</taxon>
        <taxon>eudicotyledons</taxon>
        <taxon>Gunneridae</taxon>
        <taxon>Pentapetalae</taxon>
        <taxon>asterids</taxon>
        <taxon>lamiids</taxon>
        <taxon>Solanales</taxon>
        <taxon>Solanaceae</taxon>
        <taxon>Solanoideae</taxon>
        <taxon>Hyoscyameae</taxon>
        <taxon>Anisodus</taxon>
    </lineage>
</organism>
<keyword evidence="4" id="KW-0406">Ion transport</keyword>
<dbReference type="EMBL" id="JAVYJV010000002">
    <property type="protein sequence ID" value="KAK4377502.1"/>
    <property type="molecule type" value="Genomic_DNA"/>
</dbReference>
<comment type="caution">
    <text evidence="6">The sequence shown here is derived from an EMBL/GenBank/DDBJ whole genome shotgun (WGS) entry which is preliminary data.</text>
</comment>
<name>A0AAE1SWM1_9SOLA</name>
<dbReference type="Gene3D" id="3.40.50.300">
    <property type="entry name" value="P-loop containing nucleotide triphosphate hydrolases"/>
    <property type="match status" value="1"/>
</dbReference>
<keyword evidence="7" id="KW-1185">Reference proteome</keyword>
<dbReference type="Gene3D" id="2.40.30.20">
    <property type="match status" value="1"/>
</dbReference>
<dbReference type="SUPFAM" id="SSF50615">
    <property type="entry name" value="N-terminal domain of alpha and beta subunits of F1 ATP synthase"/>
    <property type="match status" value="1"/>
</dbReference>
<protein>
    <recommendedName>
        <fullName evidence="5">ATPase F1/V1/A1 complex alpha/beta subunit N-terminal domain-containing protein</fullName>
    </recommendedName>
</protein>
<feature type="domain" description="ATPase F1/V1/A1 complex alpha/beta subunit N-terminal" evidence="5">
    <location>
        <begin position="25"/>
        <end position="82"/>
    </location>
</feature>
<dbReference type="InterPro" id="IPR023366">
    <property type="entry name" value="ATP_synth_asu-like_sf"/>
</dbReference>
<dbReference type="PANTHER" id="PTHR48082:SF2">
    <property type="entry name" value="ATP SYNTHASE SUBUNIT ALPHA, MITOCHONDRIAL"/>
    <property type="match status" value="1"/>
</dbReference>
<keyword evidence="3" id="KW-0375">Hydrogen ion transport</keyword>
<dbReference type="InterPro" id="IPR005294">
    <property type="entry name" value="ATP_synth_F1_asu"/>
</dbReference>
<dbReference type="GO" id="GO:0005524">
    <property type="term" value="F:ATP binding"/>
    <property type="evidence" value="ECO:0007669"/>
    <property type="project" value="UniProtKB-KW"/>
</dbReference>
<proteinExistence type="inferred from homology"/>
<gene>
    <name evidence="6" type="ORF">RND71_003798</name>
</gene>
<evidence type="ECO:0000256" key="1">
    <source>
        <dbReference type="ARBA" id="ARBA00008936"/>
    </source>
</evidence>
<dbReference type="AlphaFoldDB" id="A0AAE1SWM1"/>
<evidence type="ECO:0000313" key="6">
    <source>
        <dbReference type="EMBL" id="KAK4377502.1"/>
    </source>
</evidence>
<accession>A0AAE1SWM1</accession>
<dbReference type="GO" id="GO:0043531">
    <property type="term" value="F:ADP binding"/>
    <property type="evidence" value="ECO:0007669"/>
    <property type="project" value="TreeGrafter"/>
</dbReference>
<dbReference type="GO" id="GO:0046933">
    <property type="term" value="F:proton-transporting ATP synthase activity, rotational mechanism"/>
    <property type="evidence" value="ECO:0007669"/>
    <property type="project" value="InterPro"/>
</dbReference>
<keyword evidence="2" id="KW-0813">Transport</keyword>
<reference evidence="6" key="1">
    <citation type="submission" date="2023-12" db="EMBL/GenBank/DDBJ databases">
        <title>Genome assembly of Anisodus tanguticus.</title>
        <authorList>
            <person name="Wang Y.-J."/>
        </authorList>
    </citation>
    <scope>NUCLEOTIDE SEQUENCE</scope>
    <source>
        <strain evidence="6">KB-2021</strain>
        <tissue evidence="6">Leaf</tissue>
    </source>
</reference>
<evidence type="ECO:0000256" key="4">
    <source>
        <dbReference type="ARBA" id="ARBA00023065"/>
    </source>
</evidence>
<dbReference type="InterPro" id="IPR004100">
    <property type="entry name" value="ATPase_F1/V1/A1_a/bsu_N"/>
</dbReference>
<evidence type="ECO:0000259" key="5">
    <source>
        <dbReference type="Pfam" id="PF02874"/>
    </source>
</evidence>
<sequence>MDDLELELPMLDCRASSHDRGKCRGDGIARIHGLDEVMAGELVEFEEGTIGIALYLESNNVGVVLMGDGLLIQEGSSVKATGRIAQIPVSEAYLGRVVNALAKPIDGRGEISASEFRLIESAAPAIFITISLAAKCVPWAAGTAVPKLVNGRIEFRGYIASAHSNITVVQIDHRLPSPFQIQFNAVSTCRIKIRSGNGAFDSRSGTFSKFSLLNLKILKKYDLPFKGKLFTSFG</sequence>
<dbReference type="PANTHER" id="PTHR48082">
    <property type="entry name" value="ATP SYNTHASE SUBUNIT ALPHA, MITOCHONDRIAL"/>
    <property type="match status" value="1"/>
</dbReference>